<name>K6W6B1_9ACTN</name>
<dbReference type="eggNOG" id="COG4902">
    <property type="taxonomic scope" value="Bacteria"/>
</dbReference>
<keyword evidence="4" id="KW-1185">Reference proteome</keyword>
<proteinExistence type="predicted"/>
<dbReference type="PROSITE" id="PS51257">
    <property type="entry name" value="PROKAR_LIPOPROTEIN"/>
    <property type="match status" value="1"/>
</dbReference>
<organism evidence="3 4">
    <name type="scientific">Gordonia rhizosphera NBRC 16068</name>
    <dbReference type="NCBI Taxonomy" id="1108045"/>
    <lineage>
        <taxon>Bacteria</taxon>
        <taxon>Bacillati</taxon>
        <taxon>Actinomycetota</taxon>
        <taxon>Actinomycetes</taxon>
        <taxon>Mycobacteriales</taxon>
        <taxon>Gordoniaceae</taxon>
        <taxon>Gordonia</taxon>
    </lineage>
</organism>
<dbReference type="InterPro" id="IPR012347">
    <property type="entry name" value="Ferritin-like"/>
</dbReference>
<feature type="signal peptide" evidence="1">
    <location>
        <begin position="1"/>
        <end position="24"/>
    </location>
</feature>
<dbReference type="SUPFAM" id="SSF47240">
    <property type="entry name" value="Ferritin-like"/>
    <property type="match status" value="1"/>
</dbReference>
<dbReference type="InterPro" id="IPR009078">
    <property type="entry name" value="Ferritin-like_SF"/>
</dbReference>
<gene>
    <name evidence="3" type="ORF">GORHZ_055_00190</name>
</gene>
<dbReference type="CDD" id="cd01048">
    <property type="entry name" value="Ferritin_like_AB2"/>
    <property type="match status" value="1"/>
</dbReference>
<dbReference type="EMBL" id="BAHC01000055">
    <property type="protein sequence ID" value="GAB89236.1"/>
    <property type="molecule type" value="Genomic_DNA"/>
</dbReference>
<evidence type="ECO:0000256" key="1">
    <source>
        <dbReference type="SAM" id="SignalP"/>
    </source>
</evidence>
<evidence type="ECO:0000259" key="2">
    <source>
        <dbReference type="Pfam" id="PF09968"/>
    </source>
</evidence>
<dbReference type="OrthoDB" id="9801086at2"/>
<evidence type="ECO:0000313" key="3">
    <source>
        <dbReference type="EMBL" id="GAB89236.1"/>
    </source>
</evidence>
<keyword evidence="1" id="KW-0732">Signal</keyword>
<evidence type="ECO:0000313" key="4">
    <source>
        <dbReference type="Proteomes" id="UP000008363"/>
    </source>
</evidence>
<dbReference type="STRING" id="1108045.GORHZ_055_00190"/>
<dbReference type="Gene3D" id="1.20.1260.10">
    <property type="match status" value="1"/>
</dbReference>
<dbReference type="Proteomes" id="UP000008363">
    <property type="component" value="Unassembled WGS sequence"/>
</dbReference>
<sequence>MMTRRRTVLTAAASAALAATITLAGCAADQQPSAVSTPAASSTTSQSVVLTATDESLADQLRYLVEEEKLAHDVYVTLGDQWGSRIFSNIASSEVRHQQQVEALLPAYGIEDPRIDQVGRFTDPDLQALYDRLVAEGSRSQAAAFQVGVTIEETDIADLKAAMAGSPADVTAVLESLLSGSQNHLAAFQRQLA</sequence>
<accession>K6W6B1</accession>
<feature type="domain" description="DUF2202" evidence="2">
    <location>
        <begin position="59"/>
        <end position="192"/>
    </location>
</feature>
<feature type="chain" id="PRO_5039550178" description="DUF2202 domain-containing protein" evidence="1">
    <location>
        <begin position="25"/>
        <end position="193"/>
    </location>
</feature>
<dbReference type="InterPro" id="IPR019243">
    <property type="entry name" value="DUF2202"/>
</dbReference>
<dbReference type="AlphaFoldDB" id="K6W6B1"/>
<comment type="caution">
    <text evidence="3">The sequence shown here is derived from an EMBL/GenBank/DDBJ whole genome shotgun (WGS) entry which is preliminary data.</text>
</comment>
<dbReference type="RefSeq" id="WP_006331207.1">
    <property type="nucleotide sequence ID" value="NZ_BAHC01000055.1"/>
</dbReference>
<protein>
    <recommendedName>
        <fullName evidence="2">DUF2202 domain-containing protein</fullName>
    </recommendedName>
</protein>
<reference evidence="3 4" key="1">
    <citation type="submission" date="2012-08" db="EMBL/GenBank/DDBJ databases">
        <title>Whole genome shotgun sequence of Gordonia rhizosphera NBRC 16068.</title>
        <authorList>
            <person name="Takarada H."/>
            <person name="Isaki S."/>
            <person name="Hosoyama A."/>
            <person name="Tsuchikane K."/>
            <person name="Katsumata H."/>
            <person name="Baba S."/>
            <person name="Ohji S."/>
            <person name="Yamazaki S."/>
            <person name="Fujita N."/>
        </authorList>
    </citation>
    <scope>NUCLEOTIDE SEQUENCE [LARGE SCALE GENOMIC DNA]</scope>
    <source>
        <strain evidence="3 4">NBRC 16068</strain>
    </source>
</reference>
<dbReference type="Pfam" id="PF09968">
    <property type="entry name" value="DUF2202"/>
    <property type="match status" value="1"/>
</dbReference>